<keyword evidence="3" id="KW-0812">Transmembrane</keyword>
<evidence type="ECO:0000259" key="6">
    <source>
        <dbReference type="Pfam" id="PF09924"/>
    </source>
</evidence>
<comment type="caution">
    <text evidence="7">The sequence shown here is derived from an EMBL/GenBank/DDBJ whole genome shotgun (WGS) entry which is preliminary data.</text>
</comment>
<dbReference type="Proteomes" id="UP000634780">
    <property type="component" value="Unassembled WGS sequence"/>
</dbReference>
<evidence type="ECO:0000256" key="2">
    <source>
        <dbReference type="ARBA" id="ARBA00022475"/>
    </source>
</evidence>
<sequence length="311" mass="34944">MNSGTKYLNSQNVDGFLAYRMSGRRNLIGLCGPICDPGDRQQMIAELVEFARHERRHVMAVQISREEAEIYAKMGFIINQIGASFSLDITDYTLRGNRMSRVRSMINRASREGIFVKEVDHAELQGTPALKAALDRIDERWLASKGQHAKKLDFLVGEREGPGASYRRVFAAMHGSEMIAYVSYSPVFGHRPGWLYDLTRRLPSAPPGTIEMIFSNALAAFRAEGYSWVHLGFTPFAQMKEFEDIPNPASPATHKALSFLRKKGSLIYPSGAQEAFKLKWRPQSIDPEYMASQGRVRIGAIWNLLRTVGAV</sequence>
<keyword evidence="8" id="KW-1185">Reference proteome</keyword>
<keyword evidence="2" id="KW-1003">Cell membrane</keyword>
<keyword evidence="4" id="KW-1133">Transmembrane helix</keyword>
<dbReference type="SUPFAM" id="SSF55729">
    <property type="entry name" value="Acyl-CoA N-acyltransferases (Nat)"/>
    <property type="match status" value="1"/>
</dbReference>
<evidence type="ECO:0000256" key="5">
    <source>
        <dbReference type="ARBA" id="ARBA00023136"/>
    </source>
</evidence>
<organism evidence="7 8">
    <name type="scientific">Streptomyces flavofungini</name>
    <dbReference type="NCBI Taxonomy" id="68200"/>
    <lineage>
        <taxon>Bacteria</taxon>
        <taxon>Bacillati</taxon>
        <taxon>Actinomycetota</taxon>
        <taxon>Actinomycetes</taxon>
        <taxon>Kitasatosporales</taxon>
        <taxon>Streptomycetaceae</taxon>
        <taxon>Streptomyces</taxon>
    </lineage>
</organism>
<dbReference type="RefSeq" id="WP_198898085.1">
    <property type="nucleotide sequence ID" value="NZ_BMVR01000041.1"/>
</dbReference>
<accession>A0ABS0XJ85</accession>
<dbReference type="InterPro" id="IPR016181">
    <property type="entry name" value="Acyl_CoA_acyltransferase"/>
</dbReference>
<evidence type="ECO:0000313" key="7">
    <source>
        <dbReference type="EMBL" id="MBJ3813260.1"/>
    </source>
</evidence>
<reference evidence="7 8" key="1">
    <citation type="submission" date="2020-12" db="EMBL/GenBank/DDBJ databases">
        <title>Streptomyces typhae sp. nov., a novel endophytic actinomycete isolated from the root of cattail pollen (Typha angustifolia L.).</title>
        <authorList>
            <person name="Peng C."/>
            <person name="Liu C."/>
        </authorList>
    </citation>
    <scope>NUCLEOTIDE SEQUENCE [LARGE SCALE GENOMIC DNA]</scope>
    <source>
        <strain evidence="7 8">JCM 4753</strain>
    </source>
</reference>
<evidence type="ECO:0000256" key="1">
    <source>
        <dbReference type="ARBA" id="ARBA00004651"/>
    </source>
</evidence>
<dbReference type="Pfam" id="PF09924">
    <property type="entry name" value="LPG_synthase_C"/>
    <property type="match status" value="1"/>
</dbReference>
<dbReference type="EMBL" id="JAEKOZ010000061">
    <property type="protein sequence ID" value="MBJ3813260.1"/>
    <property type="molecule type" value="Genomic_DNA"/>
</dbReference>
<evidence type="ECO:0000313" key="8">
    <source>
        <dbReference type="Proteomes" id="UP000634780"/>
    </source>
</evidence>
<name>A0ABS0XJ85_9ACTN</name>
<feature type="domain" description="Phosphatidylglycerol lysyltransferase C-terminal" evidence="6">
    <location>
        <begin position="4"/>
        <end position="291"/>
    </location>
</feature>
<dbReference type="PANTHER" id="PTHR34697">
    <property type="entry name" value="PHOSPHATIDYLGLYCEROL LYSYLTRANSFERASE"/>
    <property type="match status" value="1"/>
</dbReference>
<evidence type="ECO:0000256" key="3">
    <source>
        <dbReference type="ARBA" id="ARBA00022692"/>
    </source>
</evidence>
<gene>
    <name evidence="7" type="ORF">JGB26_40480</name>
</gene>
<dbReference type="InterPro" id="IPR024320">
    <property type="entry name" value="LPG_synthase_C"/>
</dbReference>
<dbReference type="PANTHER" id="PTHR34697:SF2">
    <property type="entry name" value="PHOSPHATIDYLGLYCEROL LYSYLTRANSFERASE"/>
    <property type="match status" value="1"/>
</dbReference>
<protein>
    <submittedName>
        <fullName evidence="7">DUF2156 domain-containing protein</fullName>
    </submittedName>
</protein>
<comment type="subcellular location">
    <subcellularLocation>
        <location evidence="1">Cell membrane</location>
        <topology evidence="1">Multi-pass membrane protein</topology>
    </subcellularLocation>
</comment>
<proteinExistence type="predicted"/>
<dbReference type="InterPro" id="IPR051211">
    <property type="entry name" value="PG_lysyltransferase"/>
</dbReference>
<keyword evidence="5" id="KW-0472">Membrane</keyword>
<evidence type="ECO:0000256" key="4">
    <source>
        <dbReference type="ARBA" id="ARBA00022989"/>
    </source>
</evidence>